<dbReference type="Gene3D" id="2.60.34.10">
    <property type="entry name" value="Substrate Binding Domain Of DNAk, Chain A, domain 1"/>
    <property type="match status" value="1"/>
</dbReference>
<feature type="compositionally biased region" description="Basic and acidic residues" evidence="7">
    <location>
        <begin position="486"/>
        <end position="495"/>
    </location>
</feature>
<dbReference type="PRINTS" id="PR00301">
    <property type="entry name" value="HEATSHOCK70"/>
</dbReference>
<evidence type="ECO:0000256" key="3">
    <source>
        <dbReference type="ARBA" id="ARBA00022490"/>
    </source>
</evidence>
<dbReference type="Proteomes" id="UP000265140">
    <property type="component" value="Chromosome 4"/>
</dbReference>
<dbReference type="Gene3D" id="1.20.1270.10">
    <property type="match status" value="2"/>
</dbReference>
<dbReference type="FunFam" id="3.30.420.40:FF:000495">
    <property type="entry name" value="Heat shock protein 4b"/>
    <property type="match status" value="1"/>
</dbReference>
<dbReference type="InterPro" id="IPR029048">
    <property type="entry name" value="HSP70_C_sf"/>
</dbReference>
<evidence type="ECO:0000256" key="5">
    <source>
        <dbReference type="ARBA" id="ARBA00022741"/>
    </source>
</evidence>
<evidence type="ECO:0000256" key="1">
    <source>
        <dbReference type="ARBA" id="ARBA00004496"/>
    </source>
</evidence>
<dbReference type="Bgee" id="ENSELUG00000023803">
    <property type="expression patterns" value="Expressed in embryo and 14 other cell types or tissues"/>
</dbReference>
<evidence type="ECO:0000256" key="6">
    <source>
        <dbReference type="ARBA" id="ARBA00022840"/>
    </source>
</evidence>
<dbReference type="InterPro" id="IPR043129">
    <property type="entry name" value="ATPase_NBD"/>
</dbReference>
<accession>A0A6Q2XGZ3</accession>
<dbReference type="Gene3D" id="3.30.420.40">
    <property type="match status" value="3"/>
</dbReference>
<dbReference type="Gene3D" id="3.90.640.10">
    <property type="entry name" value="Actin, Chain A, domain 4"/>
    <property type="match status" value="1"/>
</dbReference>
<feature type="compositionally biased region" description="Basic and acidic residues" evidence="7">
    <location>
        <begin position="712"/>
        <end position="723"/>
    </location>
</feature>
<dbReference type="SUPFAM" id="SSF100920">
    <property type="entry name" value="Heat shock protein 70kD (HSP70), peptide-binding domain"/>
    <property type="match status" value="1"/>
</dbReference>
<dbReference type="PANTHER" id="PTHR45639">
    <property type="entry name" value="HSC70CB, ISOFORM G-RELATED"/>
    <property type="match status" value="1"/>
</dbReference>
<name>A0A6Q2XGZ3_ESOLU</name>
<keyword evidence="4" id="KW-0597">Phosphoprotein</keyword>
<dbReference type="FunFam" id="2.60.34.10:FF:000028">
    <property type="entry name" value="Heat shock protein 4b"/>
    <property type="match status" value="1"/>
</dbReference>
<dbReference type="AlphaFoldDB" id="A0A6Q2XGZ3"/>
<dbReference type="GO" id="GO:0005829">
    <property type="term" value="C:cytosol"/>
    <property type="evidence" value="ECO:0007669"/>
    <property type="project" value="TreeGrafter"/>
</dbReference>
<protein>
    <recommendedName>
        <fullName evidence="10">Heat shock protein 4b</fullName>
    </recommendedName>
</protein>
<organism evidence="8 9">
    <name type="scientific">Esox lucius</name>
    <name type="common">Northern pike</name>
    <dbReference type="NCBI Taxonomy" id="8010"/>
    <lineage>
        <taxon>Eukaryota</taxon>
        <taxon>Metazoa</taxon>
        <taxon>Chordata</taxon>
        <taxon>Craniata</taxon>
        <taxon>Vertebrata</taxon>
        <taxon>Euteleostomi</taxon>
        <taxon>Actinopterygii</taxon>
        <taxon>Neopterygii</taxon>
        <taxon>Teleostei</taxon>
        <taxon>Protacanthopterygii</taxon>
        <taxon>Esociformes</taxon>
        <taxon>Esocidae</taxon>
        <taxon>Esox</taxon>
    </lineage>
</organism>
<evidence type="ECO:0008006" key="10">
    <source>
        <dbReference type="Google" id="ProtNLM"/>
    </source>
</evidence>
<keyword evidence="3" id="KW-0963">Cytoplasm</keyword>
<evidence type="ECO:0000313" key="9">
    <source>
        <dbReference type="Proteomes" id="UP000265140"/>
    </source>
</evidence>
<dbReference type="FunFam" id="3.30.30.30:FF:000002">
    <property type="entry name" value="Heat shock 70 kDa protein 4"/>
    <property type="match status" value="1"/>
</dbReference>
<reference evidence="8" key="3">
    <citation type="submission" date="2025-08" db="UniProtKB">
        <authorList>
            <consortium name="Ensembl"/>
        </authorList>
    </citation>
    <scope>IDENTIFICATION</scope>
</reference>
<evidence type="ECO:0000256" key="7">
    <source>
        <dbReference type="SAM" id="MobiDB-lite"/>
    </source>
</evidence>
<dbReference type="GO" id="GO:0140662">
    <property type="term" value="F:ATP-dependent protein folding chaperone"/>
    <property type="evidence" value="ECO:0007669"/>
    <property type="project" value="InterPro"/>
</dbReference>
<dbReference type="GO" id="GO:0005634">
    <property type="term" value="C:nucleus"/>
    <property type="evidence" value="ECO:0007669"/>
    <property type="project" value="TreeGrafter"/>
</dbReference>
<dbReference type="InterPro" id="IPR018181">
    <property type="entry name" value="Heat_shock_70_CS"/>
</dbReference>
<dbReference type="SUPFAM" id="SSF100934">
    <property type="entry name" value="Heat shock protein 70kD (HSP70), C-terminal subdomain"/>
    <property type="match status" value="2"/>
</dbReference>
<dbReference type="Ensembl" id="ENSELUT00000053743.2">
    <property type="protein sequence ID" value="ENSELUP00000052341.2"/>
    <property type="gene ID" value="ENSELUG00000023803.3"/>
</dbReference>
<evidence type="ECO:0000256" key="2">
    <source>
        <dbReference type="ARBA" id="ARBA00007381"/>
    </source>
</evidence>
<dbReference type="SUPFAM" id="SSF53067">
    <property type="entry name" value="Actin-like ATPase domain"/>
    <property type="match status" value="2"/>
</dbReference>
<keyword evidence="6" id="KW-0067">ATP-binding</keyword>
<reference evidence="8" key="2">
    <citation type="submission" date="2020-02" db="EMBL/GenBank/DDBJ databases">
        <title>Esox lucius (northern pike) genome, fEsoLuc1, primary haplotype.</title>
        <authorList>
            <person name="Myers G."/>
            <person name="Karagic N."/>
            <person name="Meyer A."/>
            <person name="Pippel M."/>
            <person name="Reichard M."/>
            <person name="Winkler S."/>
            <person name="Tracey A."/>
            <person name="Sims Y."/>
            <person name="Howe K."/>
            <person name="Rhie A."/>
            <person name="Formenti G."/>
            <person name="Durbin R."/>
            <person name="Fedrigo O."/>
            <person name="Jarvis E.D."/>
        </authorList>
    </citation>
    <scope>NUCLEOTIDE SEQUENCE [LARGE SCALE GENOMIC DNA]</scope>
</reference>
<reference evidence="8" key="4">
    <citation type="submission" date="2025-09" db="UniProtKB">
        <authorList>
            <consortium name="Ensembl"/>
        </authorList>
    </citation>
    <scope>IDENTIFICATION</scope>
</reference>
<keyword evidence="9" id="KW-1185">Reference proteome</keyword>
<evidence type="ECO:0000313" key="8">
    <source>
        <dbReference type="Ensembl" id="ENSELUP00000052341.2"/>
    </source>
</evidence>
<dbReference type="FunFam" id="3.90.640.10:FF:000004">
    <property type="entry name" value="Heat shock 70 kDa protein 4"/>
    <property type="match status" value="1"/>
</dbReference>
<dbReference type="InterPro" id="IPR013126">
    <property type="entry name" value="Hsp_70_fam"/>
</dbReference>
<dbReference type="FunFam" id="3.30.420.40:FF:000767">
    <property type="entry name" value="Heat shock protein 70 (HSP70)-4, putative"/>
    <property type="match status" value="2"/>
</dbReference>
<proteinExistence type="inferred from homology"/>
<dbReference type="FunFam" id="1.20.1270.10:FF:000002">
    <property type="entry name" value="Heat shock 70 kDa protein 4"/>
    <property type="match status" value="1"/>
</dbReference>
<comment type="subcellular location">
    <subcellularLocation>
        <location evidence="1">Cytoplasm</location>
    </subcellularLocation>
</comment>
<feature type="region of interest" description="Disordered" evidence="7">
    <location>
        <begin position="460"/>
        <end position="506"/>
    </location>
</feature>
<evidence type="ECO:0000256" key="4">
    <source>
        <dbReference type="ARBA" id="ARBA00022553"/>
    </source>
</evidence>
<keyword evidence="5" id="KW-0547">Nucleotide-binding</keyword>
<dbReference type="InterPro" id="IPR029047">
    <property type="entry name" value="HSP70_peptide-bd_sf"/>
</dbReference>
<dbReference type="GO" id="GO:0005524">
    <property type="term" value="F:ATP binding"/>
    <property type="evidence" value="ECO:0007669"/>
    <property type="project" value="UniProtKB-KW"/>
</dbReference>
<feature type="compositionally biased region" description="Basic and acidic residues" evidence="7">
    <location>
        <begin position="757"/>
        <end position="766"/>
    </location>
</feature>
<sequence>MSVVGFDVGFLNCYVAVARAGGIETVANEYSDRCTPACVSFGPRNRSIGAAAKSQVVTNCKNTVQGFKRFHGRAFSDPYIQRLKSSLVYDLAQMPSGTTGIKVPCYFTDAERRSVVDAAQIAGLNCLRLMNETTAVALAYGIYKQDLPAPEEKPRIVVFVDIGHSGYQTSICAFNKGKLKVLATACDPELGGKDFDEMLVRHFCEEFGKKYKLDVKTKPRALVRLYQECEKLKKLMSANSSDLPLNIECFMNDIDVSGKLNRAQFEEMCVDVLARVEAPLHSLMEQAKLRKEDIYAVEIVGGASRIPSVKERISKFFGKELSTTLNADEAVARGCALQCAILSPAFKVREFSITDAVAYPISLKWNSAAEEGLSDCEVFPKNHAAPFSKVLTFYRREPFTLEAYYNNPKELPYPDPTIGQFVIQKVVPQASGESSKVKVKVRINIHGIFSVSSASLVEVQKTEEGEEPMDTEQQTSPEKEEETSTEESKTEKKSDQPPQAKKPKVKTKVLELPIENSGLCPSLTSPGKMIMQDKLEKERNDAKNYVEEYVYDMRDKLHGMLEKFVSEDRDILSLKLEDTENWLYEDGEDQPKQQYIDRLAELKKLGLPIQERYIESEERPKAFDEMGKQIQMYMKIVEAYKTKDEQYDHLDEADVNKVDKMVNEAMIWMNSKMNQQSKQSLTVEPAVRVREIQAKTKELYSACNPIVTKPKPKVELPKDDKAGEQNGPVNGQENVPAEGPEKGAADSKDNPTSTESTEPRPDMDLD</sequence>
<dbReference type="GeneTree" id="ENSGT00940000156067"/>
<dbReference type="PANTHER" id="PTHR45639:SF8">
    <property type="entry name" value="HEAT SHOCK 70 KDA PROTEIN 4"/>
    <property type="match status" value="1"/>
</dbReference>
<dbReference type="PROSITE" id="PS01036">
    <property type="entry name" value="HSP70_3"/>
    <property type="match status" value="1"/>
</dbReference>
<feature type="region of interest" description="Disordered" evidence="7">
    <location>
        <begin position="707"/>
        <end position="766"/>
    </location>
</feature>
<comment type="similarity">
    <text evidence="2">Belongs to the heat shock protein 70 family.</text>
</comment>
<dbReference type="Gene3D" id="3.30.30.30">
    <property type="match status" value="1"/>
</dbReference>
<reference evidence="9" key="1">
    <citation type="journal article" date="2014" name="PLoS ONE">
        <title>The genome and linkage map of the northern pike (Esox lucius): conserved synteny revealed between the salmonid sister group and the Neoteleostei.</title>
        <authorList>
            <person name="Rondeau E.B."/>
            <person name="Minkley D.R."/>
            <person name="Leong J.S."/>
            <person name="Messmer A.M."/>
            <person name="Jantzen J.R."/>
            <person name="von Schalburg K.R."/>
            <person name="Lemon C."/>
            <person name="Bird N.H."/>
            <person name="Koop B.F."/>
        </authorList>
    </citation>
    <scope>NUCLEOTIDE SEQUENCE</scope>
</reference>
<feature type="compositionally biased region" description="Basic and acidic residues" evidence="7">
    <location>
        <begin position="739"/>
        <end position="749"/>
    </location>
</feature>
<dbReference type="Pfam" id="PF00012">
    <property type="entry name" value="HSP70"/>
    <property type="match status" value="1"/>
</dbReference>